<dbReference type="AlphaFoldDB" id="A0A9P5MPE6"/>
<organism evidence="1 2">
    <name type="scientific">Russula ochroleuca</name>
    <dbReference type="NCBI Taxonomy" id="152965"/>
    <lineage>
        <taxon>Eukaryota</taxon>
        <taxon>Fungi</taxon>
        <taxon>Dikarya</taxon>
        <taxon>Basidiomycota</taxon>
        <taxon>Agaricomycotina</taxon>
        <taxon>Agaricomycetes</taxon>
        <taxon>Russulales</taxon>
        <taxon>Russulaceae</taxon>
        <taxon>Russula</taxon>
    </lineage>
</organism>
<dbReference type="Proteomes" id="UP000759537">
    <property type="component" value="Unassembled WGS sequence"/>
</dbReference>
<name>A0A9P5MPE6_9AGAM</name>
<dbReference type="EMBL" id="WHVB01000030">
    <property type="protein sequence ID" value="KAF8468663.1"/>
    <property type="molecule type" value="Genomic_DNA"/>
</dbReference>
<comment type="caution">
    <text evidence="1">The sequence shown here is derived from an EMBL/GenBank/DDBJ whole genome shotgun (WGS) entry which is preliminary data.</text>
</comment>
<proteinExistence type="predicted"/>
<gene>
    <name evidence="1" type="ORF">DFH94DRAFT_276756</name>
</gene>
<protein>
    <submittedName>
        <fullName evidence="1">Uncharacterized protein</fullName>
    </submittedName>
</protein>
<evidence type="ECO:0000313" key="1">
    <source>
        <dbReference type="EMBL" id="KAF8468663.1"/>
    </source>
</evidence>
<sequence length="284" mass="32322">MNLPKTFRAPHLRHLLLTSFDIPIGSPLLTTTGSIVTLSLNLIPHSAYFDPNALLQQVSLMPQLEILGIYFDYHFPGYIEKQLLRTPIMTRITLPNLRWLGFKGASADLEALLPHVALPLLEKLQVYFFDQLTYSISHLRQFMSTAENLWHNIITLAFHPQCVEVMAYPHEGARMYTLSIRLAAEVGSLKYDRRIESPRRIEPDRTQWRELLGLFVNVKTLFVDGRLVRQLSHALQPSTQESPTELLPELQELSCPVMASSDNAFIPFIDARQKAGIPVTIINP</sequence>
<reference evidence="1" key="1">
    <citation type="submission" date="2019-10" db="EMBL/GenBank/DDBJ databases">
        <authorList>
            <consortium name="DOE Joint Genome Institute"/>
            <person name="Kuo A."/>
            <person name="Miyauchi S."/>
            <person name="Kiss E."/>
            <person name="Drula E."/>
            <person name="Kohler A."/>
            <person name="Sanchez-Garcia M."/>
            <person name="Andreopoulos B."/>
            <person name="Barry K.W."/>
            <person name="Bonito G."/>
            <person name="Buee M."/>
            <person name="Carver A."/>
            <person name="Chen C."/>
            <person name="Cichocki N."/>
            <person name="Clum A."/>
            <person name="Culley D."/>
            <person name="Crous P.W."/>
            <person name="Fauchery L."/>
            <person name="Girlanda M."/>
            <person name="Hayes R."/>
            <person name="Keri Z."/>
            <person name="LaButti K."/>
            <person name="Lipzen A."/>
            <person name="Lombard V."/>
            <person name="Magnuson J."/>
            <person name="Maillard F."/>
            <person name="Morin E."/>
            <person name="Murat C."/>
            <person name="Nolan M."/>
            <person name="Ohm R."/>
            <person name="Pangilinan J."/>
            <person name="Pereira M."/>
            <person name="Perotto S."/>
            <person name="Peter M."/>
            <person name="Riley R."/>
            <person name="Sitrit Y."/>
            <person name="Stielow B."/>
            <person name="Szollosi G."/>
            <person name="Zifcakova L."/>
            <person name="Stursova M."/>
            <person name="Spatafora J.W."/>
            <person name="Tedersoo L."/>
            <person name="Vaario L.-M."/>
            <person name="Yamada A."/>
            <person name="Yan M."/>
            <person name="Wang P."/>
            <person name="Xu J."/>
            <person name="Bruns T."/>
            <person name="Baldrian P."/>
            <person name="Vilgalys R."/>
            <person name="Henrissat B."/>
            <person name="Grigoriev I.V."/>
            <person name="Hibbett D."/>
            <person name="Nagy L.G."/>
            <person name="Martin F.M."/>
        </authorList>
    </citation>
    <scope>NUCLEOTIDE SEQUENCE</scope>
    <source>
        <strain evidence="1">Prilba</strain>
    </source>
</reference>
<reference evidence="1" key="2">
    <citation type="journal article" date="2020" name="Nat. Commun.">
        <title>Large-scale genome sequencing of mycorrhizal fungi provides insights into the early evolution of symbiotic traits.</title>
        <authorList>
            <person name="Miyauchi S."/>
            <person name="Kiss E."/>
            <person name="Kuo A."/>
            <person name="Drula E."/>
            <person name="Kohler A."/>
            <person name="Sanchez-Garcia M."/>
            <person name="Morin E."/>
            <person name="Andreopoulos B."/>
            <person name="Barry K.W."/>
            <person name="Bonito G."/>
            <person name="Buee M."/>
            <person name="Carver A."/>
            <person name="Chen C."/>
            <person name="Cichocki N."/>
            <person name="Clum A."/>
            <person name="Culley D."/>
            <person name="Crous P.W."/>
            <person name="Fauchery L."/>
            <person name="Girlanda M."/>
            <person name="Hayes R.D."/>
            <person name="Keri Z."/>
            <person name="LaButti K."/>
            <person name="Lipzen A."/>
            <person name="Lombard V."/>
            <person name="Magnuson J."/>
            <person name="Maillard F."/>
            <person name="Murat C."/>
            <person name="Nolan M."/>
            <person name="Ohm R.A."/>
            <person name="Pangilinan J."/>
            <person name="Pereira M.F."/>
            <person name="Perotto S."/>
            <person name="Peter M."/>
            <person name="Pfister S."/>
            <person name="Riley R."/>
            <person name="Sitrit Y."/>
            <person name="Stielow J.B."/>
            <person name="Szollosi G."/>
            <person name="Zifcakova L."/>
            <person name="Stursova M."/>
            <person name="Spatafora J.W."/>
            <person name="Tedersoo L."/>
            <person name="Vaario L.M."/>
            <person name="Yamada A."/>
            <person name="Yan M."/>
            <person name="Wang P."/>
            <person name="Xu J."/>
            <person name="Bruns T."/>
            <person name="Baldrian P."/>
            <person name="Vilgalys R."/>
            <person name="Dunand C."/>
            <person name="Henrissat B."/>
            <person name="Grigoriev I.V."/>
            <person name="Hibbett D."/>
            <person name="Nagy L.G."/>
            <person name="Martin F.M."/>
        </authorList>
    </citation>
    <scope>NUCLEOTIDE SEQUENCE</scope>
    <source>
        <strain evidence="1">Prilba</strain>
    </source>
</reference>
<dbReference type="OrthoDB" id="3317165at2759"/>
<keyword evidence="2" id="KW-1185">Reference proteome</keyword>
<evidence type="ECO:0000313" key="2">
    <source>
        <dbReference type="Proteomes" id="UP000759537"/>
    </source>
</evidence>
<accession>A0A9P5MPE6</accession>